<feature type="compositionally biased region" description="Basic and acidic residues" evidence="1">
    <location>
        <begin position="36"/>
        <end position="58"/>
    </location>
</feature>
<dbReference type="Proteomes" id="UP001163823">
    <property type="component" value="Chromosome 9"/>
</dbReference>
<dbReference type="PANTHER" id="PTHR35485:SF4">
    <property type="entry name" value="EXPRESSED PROTEIN"/>
    <property type="match status" value="1"/>
</dbReference>
<sequence>MEGLIPMVYRAIKKNKTRRKYRCLSTGAAQSYSNIDDFHSENRSPQKQKVSDFHPEKNGHRRYKSVGDYGFGSSTPDKKHGVLALQTRNNSVH</sequence>
<evidence type="ECO:0000256" key="1">
    <source>
        <dbReference type="SAM" id="MobiDB-lite"/>
    </source>
</evidence>
<reference evidence="2" key="1">
    <citation type="journal article" date="2023" name="Science">
        <title>Elucidation of the pathway for biosynthesis of saponin adjuvants from the soapbark tree.</title>
        <authorList>
            <person name="Reed J."/>
            <person name="Orme A."/>
            <person name="El-Demerdash A."/>
            <person name="Owen C."/>
            <person name="Martin L.B.B."/>
            <person name="Misra R.C."/>
            <person name="Kikuchi S."/>
            <person name="Rejzek M."/>
            <person name="Martin A.C."/>
            <person name="Harkess A."/>
            <person name="Leebens-Mack J."/>
            <person name="Louveau T."/>
            <person name="Stephenson M.J."/>
            <person name="Osbourn A."/>
        </authorList>
    </citation>
    <scope>NUCLEOTIDE SEQUENCE</scope>
    <source>
        <strain evidence="2">S10</strain>
    </source>
</reference>
<feature type="region of interest" description="Disordered" evidence="1">
    <location>
        <begin position="35"/>
        <end position="93"/>
    </location>
</feature>
<dbReference type="EMBL" id="JARAOO010000009">
    <property type="protein sequence ID" value="KAJ7957143.1"/>
    <property type="molecule type" value="Genomic_DNA"/>
</dbReference>
<accession>A0AAD7LFX7</accession>
<evidence type="ECO:0000313" key="2">
    <source>
        <dbReference type="EMBL" id="KAJ7957143.1"/>
    </source>
</evidence>
<proteinExistence type="predicted"/>
<protein>
    <submittedName>
        <fullName evidence="2">RNA-binding protein</fullName>
    </submittedName>
</protein>
<dbReference type="PANTHER" id="PTHR35485">
    <property type="entry name" value="OS01G0888900 PROTEIN"/>
    <property type="match status" value="1"/>
</dbReference>
<comment type="caution">
    <text evidence="2">The sequence shown here is derived from an EMBL/GenBank/DDBJ whole genome shotgun (WGS) entry which is preliminary data.</text>
</comment>
<name>A0AAD7LFX7_QUISA</name>
<keyword evidence="3" id="KW-1185">Reference proteome</keyword>
<evidence type="ECO:0000313" key="3">
    <source>
        <dbReference type="Proteomes" id="UP001163823"/>
    </source>
</evidence>
<dbReference type="KEGG" id="qsa:O6P43_023479"/>
<dbReference type="AlphaFoldDB" id="A0AAD7LFX7"/>
<gene>
    <name evidence="2" type="ORF">O6P43_023479</name>
</gene>
<organism evidence="2 3">
    <name type="scientific">Quillaja saponaria</name>
    <name type="common">Soap bark tree</name>
    <dbReference type="NCBI Taxonomy" id="32244"/>
    <lineage>
        <taxon>Eukaryota</taxon>
        <taxon>Viridiplantae</taxon>
        <taxon>Streptophyta</taxon>
        <taxon>Embryophyta</taxon>
        <taxon>Tracheophyta</taxon>
        <taxon>Spermatophyta</taxon>
        <taxon>Magnoliopsida</taxon>
        <taxon>eudicotyledons</taxon>
        <taxon>Gunneridae</taxon>
        <taxon>Pentapetalae</taxon>
        <taxon>rosids</taxon>
        <taxon>fabids</taxon>
        <taxon>Fabales</taxon>
        <taxon>Quillajaceae</taxon>
        <taxon>Quillaja</taxon>
    </lineage>
</organism>